<evidence type="ECO:0000313" key="2">
    <source>
        <dbReference type="Proteomes" id="UP000076837"/>
    </source>
</evidence>
<keyword evidence="2" id="KW-1185">Reference proteome</keyword>
<evidence type="ECO:0000313" key="1">
    <source>
        <dbReference type="EMBL" id="KZM18479.1"/>
    </source>
</evidence>
<dbReference type="GO" id="GO:0004672">
    <property type="term" value="F:protein kinase activity"/>
    <property type="evidence" value="ECO:0007669"/>
    <property type="project" value="InterPro"/>
</dbReference>
<comment type="caution">
    <text evidence="1">The sequence shown here is derived from an EMBL/GenBank/DDBJ whole genome shotgun (WGS) entry which is preliminary data.</text>
</comment>
<reference evidence="1 2" key="1">
    <citation type="journal article" date="2016" name="Sci. Rep.">
        <title>Draft genome sequencing and secretome analysis of fungal phytopathogen Ascochyta rabiei provides insight into the necrotrophic effector repertoire.</title>
        <authorList>
            <person name="Verma S."/>
            <person name="Gazara R.K."/>
            <person name="Nizam S."/>
            <person name="Parween S."/>
            <person name="Chattopadhyay D."/>
            <person name="Verma P.K."/>
        </authorList>
    </citation>
    <scope>NUCLEOTIDE SEQUENCE [LARGE SCALE GENOMIC DNA]</scope>
    <source>
        <strain evidence="1 2">ArDII</strain>
    </source>
</reference>
<dbReference type="AlphaFoldDB" id="A0A162VIK0"/>
<dbReference type="Pfam" id="PF03109">
    <property type="entry name" value="ABC1"/>
    <property type="match status" value="1"/>
</dbReference>
<proteinExistence type="predicted"/>
<dbReference type="Proteomes" id="UP000076837">
    <property type="component" value="Unassembled WGS sequence"/>
</dbReference>
<gene>
    <name evidence="1" type="ORF">ST47_g10365</name>
</gene>
<dbReference type="GO" id="GO:0005524">
    <property type="term" value="F:ATP binding"/>
    <property type="evidence" value="ECO:0007669"/>
    <property type="project" value="InterPro"/>
</dbReference>
<dbReference type="Gene3D" id="1.10.510.10">
    <property type="entry name" value="Transferase(Phosphotransferase) domain 1"/>
    <property type="match status" value="1"/>
</dbReference>
<dbReference type="STRING" id="5454.A0A162VIK0"/>
<protein>
    <submittedName>
        <fullName evidence="1">ATP binding</fullName>
    </submittedName>
</protein>
<dbReference type="OrthoDB" id="3786279at2759"/>
<dbReference type="InterPro" id="IPR000719">
    <property type="entry name" value="Prot_kinase_dom"/>
</dbReference>
<dbReference type="InterPro" id="IPR011009">
    <property type="entry name" value="Kinase-like_dom_sf"/>
</dbReference>
<dbReference type="SMART" id="SM00220">
    <property type="entry name" value="S_TKc"/>
    <property type="match status" value="1"/>
</dbReference>
<dbReference type="SUPFAM" id="SSF56112">
    <property type="entry name" value="Protein kinase-like (PK-like)"/>
    <property type="match status" value="1"/>
</dbReference>
<dbReference type="InterPro" id="IPR004147">
    <property type="entry name" value="ABC1_dom"/>
</dbReference>
<dbReference type="PROSITE" id="PS50011">
    <property type="entry name" value="PROTEIN_KINASE_DOM"/>
    <property type="match status" value="1"/>
</dbReference>
<accession>A0A162VIK0</accession>
<name>A0A162VIK0_DIDRA</name>
<dbReference type="EMBL" id="JYNV01000328">
    <property type="protein sequence ID" value="KZM18479.1"/>
    <property type="molecule type" value="Genomic_DNA"/>
</dbReference>
<organism evidence="1 2">
    <name type="scientific">Didymella rabiei</name>
    <name type="common">Chickpea ascochyta blight fungus</name>
    <name type="synonym">Mycosphaerella rabiei</name>
    <dbReference type="NCBI Taxonomy" id="5454"/>
    <lineage>
        <taxon>Eukaryota</taxon>
        <taxon>Fungi</taxon>
        <taxon>Dikarya</taxon>
        <taxon>Ascomycota</taxon>
        <taxon>Pezizomycotina</taxon>
        <taxon>Dothideomycetes</taxon>
        <taxon>Pleosporomycetidae</taxon>
        <taxon>Pleosporales</taxon>
        <taxon>Pleosporineae</taxon>
        <taxon>Didymellaceae</taxon>
        <taxon>Ascochyta</taxon>
    </lineage>
</organism>
<sequence>MTQHETNPTSEDLQRCQSHLFDDPLDLVSVLSPAYTIMTHAGSGTYGDVYFCLPSSMIMAARNHLTAQADLTVACDDLTKQLVAIKICQGPSLPTLKNELAVLQIIATTNHAPTVDTACGSTIAHCDAFFLSLDHETSPSGDTHYFTTATLPLVCSLDVLLSETQHLPEPFTWLVYVKIREALTWLMKCCKPGIAHGDLHPGNILIGYPTLDPRQGQQLPQVKMIDFGNSRIANAETGYAYALLFSQTVHKDRTAFLHLLALVVGVMSFDGHVPSRSPSRSPRLGGGESSAEFRQFCRLVQRAVKRSTWNHGDDLVELESRFKGYAERKLRGLDGEKCKMVWDAVMNGTEEQREAVRRRVGELVGVVVEGDQ</sequence>